<evidence type="ECO:0000313" key="12">
    <source>
        <dbReference type="Proteomes" id="UP000002489"/>
    </source>
</evidence>
<proteinExistence type="inferred from homology"/>
<reference evidence="12" key="1">
    <citation type="journal article" date="2012" name="Mol. Plant Microbe Interact.">
        <title>A highly conserved effector in Fusarium oxysporum is required for full virulence on Arabidopsis.</title>
        <authorList>
            <person name="Thatcher L.F."/>
            <person name="Gardiner D.M."/>
            <person name="Kazan K."/>
            <person name="Manners J."/>
        </authorList>
    </citation>
    <scope>NUCLEOTIDE SEQUENCE [LARGE SCALE GENOMIC DNA]</scope>
    <source>
        <strain evidence="12">Fo5176</strain>
    </source>
</reference>
<dbReference type="STRING" id="426428.A0A0D2XED1"/>
<reference evidence="11" key="2">
    <citation type="submission" date="2025-08" db="UniProtKB">
        <authorList>
            <consortium name="EnsemblFungi"/>
        </authorList>
    </citation>
    <scope>IDENTIFICATION</scope>
    <source>
        <strain evidence="11">4287 / CBS 123668 / FGSC 9935 / NRRL 34936</strain>
    </source>
</reference>
<dbReference type="Pfam" id="PF09748">
    <property type="entry name" value="Med10"/>
    <property type="match status" value="1"/>
</dbReference>
<organism evidence="11 12">
    <name type="scientific">Fusarium oxysporum (strain Fo5176)</name>
    <name type="common">Fusarium vascular wilt</name>
    <dbReference type="NCBI Taxonomy" id="660025"/>
    <lineage>
        <taxon>Eukaryota</taxon>
        <taxon>Fungi</taxon>
        <taxon>Dikarya</taxon>
        <taxon>Ascomycota</taxon>
        <taxon>Pezizomycotina</taxon>
        <taxon>Sordariomycetes</taxon>
        <taxon>Hypocreomycetidae</taxon>
        <taxon>Hypocreales</taxon>
        <taxon>Nectriaceae</taxon>
        <taxon>Fusarium</taxon>
        <taxon>Fusarium oxysporum species complex</taxon>
    </lineage>
</organism>
<sequence length="167" mass="18448">MAPVDRVDHNALEQQLKDIIQDLYQIMVQVSTYDSVGRSSREVLINEIKTLSDSLRTVHSSASPPNNLPSVPPELVEYVEHGRNPDIYTREFVELVRRGNQLMRGKLNAFGTFRDILAENITTAMPELRDDVAQVVEATGGVPPGRRNGEQPQQNGNATNHASSSAA</sequence>
<dbReference type="Proteomes" id="UP000002489">
    <property type="component" value="Unassembled WGS sequence"/>
</dbReference>
<comment type="function">
    <text evidence="9">Component of the Mediator complex, a coactivator involved in the regulated transcription of nearly all RNA polymerase II-dependent genes. Mediator functions as a bridge to convey information from gene-specific regulatory proteins to the basal RNA polymerase II transcription machinery. Mediator is recruited to promoters by direct interactions with regulatory proteins and serves as a scaffold for the assembly of a functional preinitiation complex with RNA polymerase II and the general transcription factors.</text>
</comment>
<comment type="subcellular location">
    <subcellularLocation>
        <location evidence="1 9">Nucleus</location>
    </subcellularLocation>
</comment>
<gene>
    <name evidence="11" type="primary">28944472</name>
    <name evidence="9" type="synonym">MED10</name>
</gene>
<evidence type="ECO:0000256" key="9">
    <source>
        <dbReference type="RuleBase" id="RU364146"/>
    </source>
</evidence>
<evidence type="ECO:0000256" key="1">
    <source>
        <dbReference type="ARBA" id="ARBA00004123"/>
    </source>
</evidence>
<dbReference type="GO" id="GO:0003712">
    <property type="term" value="F:transcription coregulator activity"/>
    <property type="evidence" value="ECO:0007669"/>
    <property type="project" value="InterPro"/>
</dbReference>
<keyword evidence="5 9" id="KW-0010">Activator</keyword>
<dbReference type="VEuPathDB" id="FungiDB:FOXG_02263"/>
<dbReference type="AlphaFoldDB" id="A0A0D2XED1"/>
<accession>A0A0D2XED1</accession>
<evidence type="ECO:0000256" key="7">
    <source>
        <dbReference type="ARBA" id="ARBA00023242"/>
    </source>
</evidence>
<dbReference type="GO" id="GO:0016592">
    <property type="term" value="C:mediator complex"/>
    <property type="evidence" value="ECO:0007669"/>
    <property type="project" value="InterPro"/>
</dbReference>
<evidence type="ECO:0000256" key="10">
    <source>
        <dbReference type="SAM" id="MobiDB-lite"/>
    </source>
</evidence>
<evidence type="ECO:0000256" key="6">
    <source>
        <dbReference type="ARBA" id="ARBA00023163"/>
    </source>
</evidence>
<dbReference type="EnsemblFungi" id="FOXG_02263T0">
    <property type="protein sequence ID" value="FOXG_02263P0"/>
    <property type="gene ID" value="FOXG_02263"/>
</dbReference>
<comment type="subunit">
    <text evidence="9">Component of the Mediator complex.</text>
</comment>
<dbReference type="InterPro" id="IPR019145">
    <property type="entry name" value="Mediator_Med10"/>
</dbReference>
<evidence type="ECO:0000256" key="5">
    <source>
        <dbReference type="ARBA" id="ARBA00023159"/>
    </source>
</evidence>
<dbReference type="PANTHER" id="PTHR13345:SF13">
    <property type="entry name" value="MEDIATOR OF RNA POLYMERASE II TRANSCRIPTION SUBUNIT 10"/>
    <property type="match status" value="1"/>
</dbReference>
<name>A0A0D2XED1_FUSOF</name>
<evidence type="ECO:0000256" key="4">
    <source>
        <dbReference type="ARBA" id="ARBA00023015"/>
    </source>
</evidence>
<dbReference type="GO" id="GO:0006357">
    <property type="term" value="P:regulation of transcription by RNA polymerase II"/>
    <property type="evidence" value="ECO:0007669"/>
    <property type="project" value="InterPro"/>
</dbReference>
<feature type="region of interest" description="Disordered" evidence="10">
    <location>
        <begin position="139"/>
        <end position="167"/>
    </location>
</feature>
<comment type="similarity">
    <text evidence="2 9">Belongs to the Mediator complex subunit 10 family.</text>
</comment>
<evidence type="ECO:0000256" key="8">
    <source>
        <dbReference type="ARBA" id="ARBA00032004"/>
    </source>
</evidence>
<keyword evidence="7 9" id="KW-0539">Nucleus</keyword>
<evidence type="ECO:0000256" key="3">
    <source>
        <dbReference type="ARBA" id="ARBA00019617"/>
    </source>
</evidence>
<feature type="compositionally biased region" description="Polar residues" evidence="10">
    <location>
        <begin position="150"/>
        <end position="167"/>
    </location>
</feature>
<protein>
    <recommendedName>
        <fullName evidence="3 9">Mediator of RNA polymerase II transcription subunit 10</fullName>
    </recommendedName>
    <alternativeName>
        <fullName evidence="8 9">Mediator complex subunit 10</fullName>
    </alternativeName>
</protein>
<keyword evidence="6 9" id="KW-0804">Transcription</keyword>
<dbReference type="PANTHER" id="PTHR13345">
    <property type="entry name" value="MEDIATOR OF RNA POLYMERASE II TRANSCRIPTION SUBUNIT 10"/>
    <property type="match status" value="1"/>
</dbReference>
<evidence type="ECO:0000313" key="11">
    <source>
        <dbReference type="EnsemblFungi" id="FOXG_02263P0"/>
    </source>
</evidence>
<evidence type="ECO:0000256" key="2">
    <source>
        <dbReference type="ARBA" id="ARBA00005389"/>
    </source>
</evidence>
<keyword evidence="4 9" id="KW-0805">Transcription regulation</keyword>